<evidence type="ECO:0008006" key="5">
    <source>
        <dbReference type="Google" id="ProtNLM"/>
    </source>
</evidence>
<feature type="transmembrane region" description="Helical" evidence="2">
    <location>
        <begin position="7"/>
        <end position="26"/>
    </location>
</feature>
<dbReference type="eggNOG" id="arCOG06285">
    <property type="taxonomic scope" value="Archaea"/>
</dbReference>
<accession>L9ZCG6</accession>
<dbReference type="AlphaFoldDB" id="L9ZCG6"/>
<feature type="transmembrane region" description="Helical" evidence="2">
    <location>
        <begin position="38"/>
        <end position="56"/>
    </location>
</feature>
<gene>
    <name evidence="3" type="ORF">C485_16570</name>
</gene>
<keyword evidence="2" id="KW-0812">Transmembrane</keyword>
<dbReference type="EMBL" id="AOIK01000042">
    <property type="protein sequence ID" value="ELY84079.1"/>
    <property type="molecule type" value="Genomic_DNA"/>
</dbReference>
<dbReference type="RefSeq" id="WP_007110537.1">
    <property type="nucleotide sequence ID" value="NZ_AOIK01000042.1"/>
</dbReference>
<evidence type="ECO:0000256" key="2">
    <source>
        <dbReference type="SAM" id="Phobius"/>
    </source>
</evidence>
<feature type="region of interest" description="Disordered" evidence="1">
    <location>
        <begin position="67"/>
        <end position="92"/>
    </location>
</feature>
<keyword evidence="2" id="KW-0472">Membrane</keyword>
<dbReference type="Pfam" id="PF11755">
    <property type="entry name" value="DUF3311"/>
    <property type="match status" value="1"/>
</dbReference>
<keyword evidence="4" id="KW-1185">Reference proteome</keyword>
<keyword evidence="2" id="KW-1133">Transmembrane helix</keyword>
<dbReference type="Proteomes" id="UP000011511">
    <property type="component" value="Unassembled WGS sequence"/>
</dbReference>
<proteinExistence type="predicted"/>
<protein>
    <recommendedName>
        <fullName evidence="5">DUF3311 domain-containing protein</fullName>
    </recommendedName>
</protein>
<name>L9ZCG6_NATA2</name>
<feature type="compositionally biased region" description="Gly residues" evidence="1">
    <location>
        <begin position="83"/>
        <end position="92"/>
    </location>
</feature>
<evidence type="ECO:0000256" key="1">
    <source>
        <dbReference type="SAM" id="MobiDB-lite"/>
    </source>
</evidence>
<dbReference type="InterPro" id="IPR021741">
    <property type="entry name" value="DUF3311"/>
</dbReference>
<evidence type="ECO:0000313" key="3">
    <source>
        <dbReference type="EMBL" id="ELY84079.1"/>
    </source>
</evidence>
<organism evidence="3 4">
    <name type="scientific">Natrinema altunense (strain JCM 12890 / CGMCC 1.3731 / AJ2)</name>
    <dbReference type="NCBI Taxonomy" id="1227494"/>
    <lineage>
        <taxon>Archaea</taxon>
        <taxon>Methanobacteriati</taxon>
        <taxon>Methanobacteriota</taxon>
        <taxon>Stenosarchaea group</taxon>
        <taxon>Halobacteria</taxon>
        <taxon>Halobacteriales</taxon>
        <taxon>Natrialbaceae</taxon>
        <taxon>Natrinema</taxon>
    </lineage>
</organism>
<sequence>MRRTEAGGWIVVGLVLAGLAIPWFLWGSATVVAGLPVWLWWHVGWMGFASLVFWLFTRRAWGIGIEPAGSDGDSSGSREVGPGEAGPGGDAP</sequence>
<comment type="caution">
    <text evidence="3">The sequence shown here is derived from an EMBL/GenBank/DDBJ whole genome shotgun (WGS) entry which is preliminary data.</text>
</comment>
<reference evidence="3 4" key="1">
    <citation type="journal article" date="2014" name="PLoS Genet.">
        <title>Phylogenetically driven sequencing of extremely halophilic archaea reveals strategies for static and dynamic osmo-response.</title>
        <authorList>
            <person name="Becker E.A."/>
            <person name="Seitzer P.M."/>
            <person name="Tritt A."/>
            <person name="Larsen D."/>
            <person name="Krusor M."/>
            <person name="Yao A.I."/>
            <person name="Wu D."/>
            <person name="Madern D."/>
            <person name="Eisen J.A."/>
            <person name="Darling A.E."/>
            <person name="Facciotti M.T."/>
        </authorList>
    </citation>
    <scope>NUCLEOTIDE SEQUENCE [LARGE SCALE GENOMIC DNA]</scope>
    <source>
        <strain evidence="3 4">JCM 12890</strain>
    </source>
</reference>
<dbReference type="PATRIC" id="fig|1227494.3.peg.3334"/>
<evidence type="ECO:0000313" key="4">
    <source>
        <dbReference type="Proteomes" id="UP000011511"/>
    </source>
</evidence>